<keyword evidence="1" id="KW-1133">Transmembrane helix</keyword>
<gene>
    <name evidence="2" type="ORF">CASFOL_020260</name>
</gene>
<protein>
    <recommendedName>
        <fullName evidence="4">Late embryogenesis abundant protein LEA-2 subgroup domain-containing protein</fullName>
    </recommendedName>
</protein>
<evidence type="ECO:0000313" key="2">
    <source>
        <dbReference type="EMBL" id="KAL3635713.1"/>
    </source>
</evidence>
<proteinExistence type="predicted"/>
<organism evidence="2 3">
    <name type="scientific">Castilleja foliolosa</name>
    <dbReference type="NCBI Taxonomy" id="1961234"/>
    <lineage>
        <taxon>Eukaryota</taxon>
        <taxon>Viridiplantae</taxon>
        <taxon>Streptophyta</taxon>
        <taxon>Embryophyta</taxon>
        <taxon>Tracheophyta</taxon>
        <taxon>Spermatophyta</taxon>
        <taxon>Magnoliopsida</taxon>
        <taxon>eudicotyledons</taxon>
        <taxon>Gunneridae</taxon>
        <taxon>Pentapetalae</taxon>
        <taxon>asterids</taxon>
        <taxon>lamiids</taxon>
        <taxon>Lamiales</taxon>
        <taxon>Orobanchaceae</taxon>
        <taxon>Pedicularideae</taxon>
        <taxon>Castillejinae</taxon>
        <taxon>Castilleja</taxon>
    </lineage>
</organism>
<name>A0ABD3D0C3_9LAMI</name>
<sequence>MTTLYRATQCFNGVKRCLGLCPVVPPPLPTTESESDPGSATFKYVVRPCCIRNTLKFTSIILCFVFIFSIPYILSSDFAKFEIESTTVALDENDISNNQSRSIRATWDIGFSVKNLGTNLSVSVRCMSSNWSTNSIKNVGNTTSFNEIVIVPLSRELALNEVTMSRGLTLQYDVLFRTNHGIDQVEGNCKNMTSAISSNATKGMMLGGPRMCRVHGRI</sequence>
<keyword evidence="1" id="KW-0472">Membrane</keyword>
<dbReference type="Proteomes" id="UP001632038">
    <property type="component" value="Unassembled WGS sequence"/>
</dbReference>
<reference evidence="3" key="1">
    <citation type="journal article" date="2024" name="IScience">
        <title>Strigolactones Initiate the Formation of Haustorium-like Structures in Castilleja.</title>
        <authorList>
            <person name="Buerger M."/>
            <person name="Peterson D."/>
            <person name="Chory J."/>
        </authorList>
    </citation>
    <scope>NUCLEOTIDE SEQUENCE [LARGE SCALE GENOMIC DNA]</scope>
</reference>
<feature type="transmembrane region" description="Helical" evidence="1">
    <location>
        <begin position="57"/>
        <end position="74"/>
    </location>
</feature>
<evidence type="ECO:0000256" key="1">
    <source>
        <dbReference type="SAM" id="Phobius"/>
    </source>
</evidence>
<keyword evidence="1" id="KW-0812">Transmembrane</keyword>
<dbReference type="EMBL" id="JAVIJP010000027">
    <property type="protein sequence ID" value="KAL3635713.1"/>
    <property type="molecule type" value="Genomic_DNA"/>
</dbReference>
<evidence type="ECO:0008006" key="4">
    <source>
        <dbReference type="Google" id="ProtNLM"/>
    </source>
</evidence>
<comment type="caution">
    <text evidence="2">The sequence shown here is derived from an EMBL/GenBank/DDBJ whole genome shotgun (WGS) entry which is preliminary data.</text>
</comment>
<keyword evidence="3" id="KW-1185">Reference proteome</keyword>
<dbReference type="AlphaFoldDB" id="A0ABD3D0C3"/>
<accession>A0ABD3D0C3</accession>
<evidence type="ECO:0000313" key="3">
    <source>
        <dbReference type="Proteomes" id="UP001632038"/>
    </source>
</evidence>